<dbReference type="EMBL" id="VFRQ01000002">
    <property type="protein sequence ID" value="TPE45265.1"/>
    <property type="molecule type" value="Genomic_DNA"/>
</dbReference>
<accession>A0A501W9W6</accession>
<comment type="caution">
    <text evidence="11">The sequence shown here is derived from an EMBL/GenBank/DDBJ whole genome shotgun (WGS) entry which is preliminary data.</text>
</comment>
<dbReference type="Gene3D" id="3.40.630.10">
    <property type="entry name" value="Zn peptidases"/>
    <property type="match status" value="1"/>
</dbReference>
<evidence type="ECO:0000256" key="4">
    <source>
        <dbReference type="ARBA" id="ARBA00017435"/>
    </source>
</evidence>
<gene>
    <name evidence="11" type="ORF">FJM65_04290</name>
</gene>
<feature type="transmembrane region" description="Helical" evidence="9">
    <location>
        <begin position="351"/>
        <end position="376"/>
    </location>
</feature>
<dbReference type="PANTHER" id="PTHR12147">
    <property type="entry name" value="METALLOPEPTIDASE M28 FAMILY MEMBER"/>
    <property type="match status" value="1"/>
</dbReference>
<feature type="transmembrane region" description="Helical" evidence="9">
    <location>
        <begin position="482"/>
        <end position="507"/>
    </location>
</feature>
<evidence type="ECO:0000313" key="11">
    <source>
        <dbReference type="EMBL" id="TPE45265.1"/>
    </source>
</evidence>
<evidence type="ECO:0000256" key="8">
    <source>
        <dbReference type="ARBA" id="ARBA00031512"/>
    </source>
</evidence>
<feature type="transmembrane region" description="Helical" evidence="9">
    <location>
        <begin position="326"/>
        <end position="344"/>
    </location>
</feature>
<keyword evidence="7" id="KW-0325">Glycoprotein</keyword>
<comment type="subcellular location">
    <subcellularLocation>
        <location evidence="2">Vacuole membrane</location>
        <topology evidence="2">Multi-pass membrane protein</topology>
    </subcellularLocation>
</comment>
<dbReference type="Pfam" id="PF04389">
    <property type="entry name" value="Peptidase_M28"/>
    <property type="match status" value="1"/>
</dbReference>
<dbReference type="SUPFAM" id="SSF53187">
    <property type="entry name" value="Zn-dependent exopeptidases"/>
    <property type="match status" value="1"/>
</dbReference>
<evidence type="ECO:0000256" key="9">
    <source>
        <dbReference type="SAM" id="Phobius"/>
    </source>
</evidence>
<reference evidence="11 12" key="1">
    <citation type="submission" date="2019-06" db="EMBL/GenBank/DDBJ databases">
        <title>A novel bacterium of genus Pontibacter, isolated from marine sediment.</title>
        <authorList>
            <person name="Huang H."/>
            <person name="Mo K."/>
            <person name="Hu Y."/>
        </authorList>
    </citation>
    <scope>NUCLEOTIDE SEQUENCE [LARGE SCALE GENOMIC DNA]</scope>
    <source>
        <strain evidence="11 12">HB172049</strain>
    </source>
</reference>
<protein>
    <recommendedName>
        <fullName evidence="4">Vacuolar membrane protease</fullName>
    </recommendedName>
    <alternativeName>
        <fullName evidence="8">FXNA-related family protease 1</fullName>
    </alternativeName>
</protein>
<dbReference type="GO" id="GO:0005774">
    <property type="term" value="C:vacuolar membrane"/>
    <property type="evidence" value="ECO:0007669"/>
    <property type="project" value="UniProtKB-SubCell"/>
</dbReference>
<evidence type="ECO:0000256" key="5">
    <source>
        <dbReference type="ARBA" id="ARBA00022554"/>
    </source>
</evidence>
<feature type="transmembrane region" description="Helical" evidence="9">
    <location>
        <begin position="396"/>
        <end position="416"/>
    </location>
</feature>
<comment type="function">
    <text evidence="1">May be involved in vacuolar sorting and osmoregulation.</text>
</comment>
<evidence type="ECO:0000259" key="10">
    <source>
        <dbReference type="Pfam" id="PF04389"/>
    </source>
</evidence>
<keyword evidence="5" id="KW-0926">Vacuole</keyword>
<dbReference type="GO" id="GO:0006508">
    <property type="term" value="P:proteolysis"/>
    <property type="evidence" value="ECO:0007669"/>
    <property type="project" value="InterPro"/>
</dbReference>
<dbReference type="RefSeq" id="WP_140619812.1">
    <property type="nucleotide sequence ID" value="NZ_VFRQ01000002.1"/>
</dbReference>
<dbReference type="OrthoDB" id="9778250at2"/>
<dbReference type="Proteomes" id="UP000316727">
    <property type="component" value="Unassembled WGS sequence"/>
</dbReference>
<keyword evidence="12" id="KW-1185">Reference proteome</keyword>
<evidence type="ECO:0000256" key="2">
    <source>
        <dbReference type="ARBA" id="ARBA00004128"/>
    </source>
</evidence>
<keyword evidence="9" id="KW-0812">Transmembrane</keyword>
<sequence length="768" mass="83839">MRQRASFVALLFLLLLVGLSLVSLWLLRPPAPVPASAPASEFSAERAMQHVRQIARQPHAMGTAAHAEVRRYLLQELAQLGLNPQVQESAAVYQQSVGHVYNVLGRLKGSGAGSKAILLMAHYDSQPNTPGAADDGAGVAAILETVRALKAAAPMQHDVIVLLTDGEEYGLFGATAFLQHPWAQEVALVLNLEGRGNAGPSMTFEMSPKNGWLVKQYAAAAPYPYFSSLAYEIYSRMPNNTDFTVFKDAGYAGLNAAFIEGFAHYHKSTDTPQNLSLRSLQQHGSNLLALSRHFGRTSLSSTKARDRVFFNAIGGWVVNYKSSLNLLWVAFTTLLLFVTVRVALRQEVVRGWGIVSGVGLYLFTLVVIVLLFYPLNEGVWQQLPFAQRHNGVYGESGFFAAYLLLALGLFQLLGWLWLRRVRLLSLVLGVFILQFVLLIAVYLVVPNAAYLFLFPLLFSVGALLAVMLSGGLELQRMAPKHVFILLIGAAPAVLLLLPIAEVVFMAFALQLPYGMVVLALLLAGLLLPLLAFMEAGLRWKGVPLLPLLLLLAGGGLLANAVAGERPSAERPLHSHVSYFLNADAGKAWWASRFQRTDAWNRQFFTAPTQGPLRQVYPNASIPYMQSQAKPLNLPAPTATVLQDSVAGEERRLRLQLLSVRGAAHLEVAVQVPDTASLQSIKLAGQRLSLTPAETAAGKVYFTRYYGLPESKQAVLELRLAAGVPLTLYLYDQSIGLPPELVPSARPAYVVPDQGRDSNLTVVRKSYTF</sequence>
<feature type="transmembrane region" description="Helical" evidence="9">
    <location>
        <begin position="423"/>
        <end position="444"/>
    </location>
</feature>
<feature type="transmembrane region" description="Helical" evidence="9">
    <location>
        <begin position="450"/>
        <end position="470"/>
    </location>
</feature>
<comment type="similarity">
    <text evidence="3">Belongs to the peptidase M28 family.</text>
</comment>
<dbReference type="AlphaFoldDB" id="A0A501W9W6"/>
<evidence type="ECO:0000256" key="1">
    <source>
        <dbReference type="ARBA" id="ARBA00003273"/>
    </source>
</evidence>
<organism evidence="11 12">
    <name type="scientific">Pontibacter mangrovi</name>
    <dbReference type="NCBI Taxonomy" id="2589816"/>
    <lineage>
        <taxon>Bacteria</taxon>
        <taxon>Pseudomonadati</taxon>
        <taxon>Bacteroidota</taxon>
        <taxon>Cytophagia</taxon>
        <taxon>Cytophagales</taxon>
        <taxon>Hymenobacteraceae</taxon>
        <taxon>Pontibacter</taxon>
    </lineage>
</organism>
<evidence type="ECO:0000256" key="3">
    <source>
        <dbReference type="ARBA" id="ARBA00010918"/>
    </source>
</evidence>
<dbReference type="PANTHER" id="PTHR12147:SF58">
    <property type="entry name" value="VACUOLAR MEMBRANE PROTEASE"/>
    <property type="match status" value="1"/>
</dbReference>
<name>A0A501W9W6_9BACT</name>
<proteinExistence type="inferred from homology"/>
<keyword evidence="9" id="KW-0472">Membrane</keyword>
<dbReference type="GO" id="GO:0008235">
    <property type="term" value="F:metalloexopeptidase activity"/>
    <property type="evidence" value="ECO:0007669"/>
    <property type="project" value="InterPro"/>
</dbReference>
<evidence type="ECO:0000256" key="7">
    <source>
        <dbReference type="ARBA" id="ARBA00023180"/>
    </source>
</evidence>
<evidence type="ECO:0000313" key="12">
    <source>
        <dbReference type="Proteomes" id="UP000316727"/>
    </source>
</evidence>
<dbReference type="InterPro" id="IPR045175">
    <property type="entry name" value="M28_fam"/>
</dbReference>
<keyword evidence="6 9" id="KW-1133">Transmembrane helix</keyword>
<keyword evidence="11" id="KW-0378">Hydrolase</keyword>
<dbReference type="InterPro" id="IPR007484">
    <property type="entry name" value="Peptidase_M28"/>
</dbReference>
<evidence type="ECO:0000256" key="6">
    <source>
        <dbReference type="ARBA" id="ARBA00022989"/>
    </source>
</evidence>
<feature type="transmembrane region" description="Helical" evidence="9">
    <location>
        <begin position="513"/>
        <end position="532"/>
    </location>
</feature>
<feature type="transmembrane region" description="Helical" evidence="9">
    <location>
        <begin position="544"/>
        <end position="562"/>
    </location>
</feature>
<feature type="domain" description="Peptidase M28" evidence="10">
    <location>
        <begin position="102"/>
        <end position="290"/>
    </location>
</feature>